<comment type="similarity">
    <text evidence="1">Belongs to the AAA ATPase family.</text>
</comment>
<protein>
    <submittedName>
        <fullName evidence="2">Fidgetin-like protein 1</fullName>
    </submittedName>
</protein>
<accession>A0A9P6GUU2</accession>
<dbReference type="OrthoDB" id="10251136at2759"/>
<dbReference type="SUPFAM" id="SSF52540">
    <property type="entry name" value="P-loop containing nucleoside triphosphate hydrolases"/>
    <property type="match status" value="1"/>
</dbReference>
<dbReference type="GO" id="GO:0016887">
    <property type="term" value="F:ATP hydrolysis activity"/>
    <property type="evidence" value="ECO:0007669"/>
    <property type="project" value="TreeGrafter"/>
</dbReference>
<keyword evidence="3" id="KW-1185">Reference proteome</keyword>
<evidence type="ECO:0000256" key="1">
    <source>
        <dbReference type="ARBA" id="ARBA00006914"/>
    </source>
</evidence>
<dbReference type="InterPro" id="IPR027417">
    <property type="entry name" value="P-loop_NTPase"/>
</dbReference>
<comment type="caution">
    <text evidence="2">The sequence shown here is derived from an EMBL/GenBank/DDBJ whole genome shotgun (WGS) entry which is preliminary data.</text>
</comment>
<proteinExistence type="inferred from homology"/>
<name>A0A9P6GUU2_9MICR</name>
<dbReference type="InterPro" id="IPR050304">
    <property type="entry name" value="MT-severing_AAA_ATPase"/>
</dbReference>
<gene>
    <name evidence="2" type="primary">Fignl1</name>
    <name evidence="2" type="ORF">NGRA_3393</name>
</gene>
<dbReference type="PANTHER" id="PTHR23074">
    <property type="entry name" value="AAA DOMAIN-CONTAINING"/>
    <property type="match status" value="1"/>
</dbReference>
<dbReference type="Proteomes" id="UP000740883">
    <property type="component" value="Unassembled WGS sequence"/>
</dbReference>
<dbReference type="EMBL" id="SBJO01000991">
    <property type="protein sequence ID" value="KAF9752799.1"/>
    <property type="molecule type" value="Genomic_DNA"/>
</dbReference>
<organism evidence="2 3">
    <name type="scientific">Nosema granulosis</name>
    <dbReference type="NCBI Taxonomy" id="83296"/>
    <lineage>
        <taxon>Eukaryota</taxon>
        <taxon>Fungi</taxon>
        <taxon>Fungi incertae sedis</taxon>
        <taxon>Microsporidia</taxon>
        <taxon>Nosematidae</taxon>
        <taxon>Nosema</taxon>
    </lineage>
</organism>
<dbReference type="AlphaFoldDB" id="A0A9P6GUU2"/>
<reference evidence="2 3" key="1">
    <citation type="journal article" date="2020" name="Genome Biol. Evol.">
        <title>Comparative genomics of strictly vertically transmitted, feminizing microsporidia endosymbionts of amphipod crustaceans.</title>
        <authorList>
            <person name="Cormier A."/>
            <person name="Chebbi M.A."/>
            <person name="Giraud I."/>
            <person name="Wattier R."/>
            <person name="Teixeira M."/>
            <person name="Gilbert C."/>
            <person name="Rigaud T."/>
            <person name="Cordaux R."/>
        </authorList>
    </citation>
    <scope>NUCLEOTIDE SEQUENCE [LARGE SCALE GENOMIC DNA]</scope>
    <source>
        <strain evidence="2 3">Ou3-Ou53</strain>
    </source>
</reference>
<sequence>MHKKLFEIEKKLEERDSSSSVILLPVEMRDGEIAENLKEIYKGVLREASNDNKLIPFLSGFTSLPVEEDLNKIEILLRKYEPIKGDFFENKLEDKEEVKEESTGFKKATLKKNISKKESSNKEIDENANVENYILDRIRNEILESTNNISWEDIVGLEKVKKTINEIVLWPMLRPDLFTGLRGPPKVSFYLDPQAQERP</sequence>
<dbReference type="Gene3D" id="3.40.50.300">
    <property type="entry name" value="P-loop containing nucleotide triphosphate hydrolases"/>
    <property type="match status" value="1"/>
</dbReference>
<dbReference type="PANTHER" id="PTHR23074:SF17">
    <property type="entry name" value="FIDGETIN-LIKE PROTEIN 1"/>
    <property type="match status" value="1"/>
</dbReference>
<evidence type="ECO:0000313" key="2">
    <source>
        <dbReference type="EMBL" id="KAF9752799.1"/>
    </source>
</evidence>
<evidence type="ECO:0000313" key="3">
    <source>
        <dbReference type="Proteomes" id="UP000740883"/>
    </source>
</evidence>